<organism evidence="1 2">
    <name type="scientific">Actinomadura syzygii</name>
    <dbReference type="NCBI Taxonomy" id="1427538"/>
    <lineage>
        <taxon>Bacteria</taxon>
        <taxon>Bacillati</taxon>
        <taxon>Actinomycetota</taxon>
        <taxon>Actinomycetes</taxon>
        <taxon>Streptosporangiales</taxon>
        <taxon>Thermomonosporaceae</taxon>
        <taxon>Actinomadura</taxon>
    </lineage>
</organism>
<reference evidence="1 2" key="1">
    <citation type="submission" date="2019-08" db="EMBL/GenBank/DDBJ databases">
        <title>Actinomadura sp. nov. CYP1-5 isolated from mountain soil.</title>
        <authorList>
            <person name="Songsumanus A."/>
            <person name="Kuncharoen N."/>
            <person name="Kudo T."/>
            <person name="Yuki M."/>
            <person name="Igarashi Y."/>
            <person name="Tanasupawat S."/>
        </authorList>
    </citation>
    <scope>NUCLEOTIDE SEQUENCE [LARGE SCALE GENOMIC DNA]</scope>
    <source>
        <strain evidence="1 2">GKU157</strain>
    </source>
</reference>
<dbReference type="InterPro" id="IPR044548">
    <property type="entry name" value="AF0060_NTP-PPase_MazG-like"/>
</dbReference>
<dbReference type="EMBL" id="VSFF01000013">
    <property type="protein sequence ID" value="TYC10024.1"/>
    <property type="molecule type" value="Genomic_DNA"/>
</dbReference>
<proteinExistence type="predicted"/>
<protein>
    <recommendedName>
        <fullName evidence="3">NTP pyrophosphohydrolase MazG putative catalytic core domain-containing protein</fullName>
    </recommendedName>
</protein>
<gene>
    <name evidence="1" type="ORF">FXF65_33550</name>
</gene>
<evidence type="ECO:0008006" key="3">
    <source>
        <dbReference type="Google" id="ProtNLM"/>
    </source>
</evidence>
<dbReference type="RefSeq" id="WP_148354072.1">
    <property type="nucleotide sequence ID" value="NZ_JBHSBF010000005.1"/>
</dbReference>
<keyword evidence="2" id="KW-1185">Reference proteome</keyword>
<evidence type="ECO:0000313" key="1">
    <source>
        <dbReference type="EMBL" id="TYC10024.1"/>
    </source>
</evidence>
<sequence length="94" mass="9962">MDSTWGVIAGLVTWLDTRSTASGDTARMLRALKLCEELGEVAEALEHVTGTAPSGRFTWQDVHAELCDVIVTGMVAIASLSSSSSRSARRQAPA</sequence>
<evidence type="ECO:0000313" key="2">
    <source>
        <dbReference type="Proteomes" id="UP000322634"/>
    </source>
</evidence>
<accession>A0A5D0TWA3</accession>
<dbReference type="OrthoDB" id="3785106at2"/>
<dbReference type="SUPFAM" id="SSF101386">
    <property type="entry name" value="all-alpha NTP pyrophosphatases"/>
    <property type="match status" value="1"/>
</dbReference>
<name>A0A5D0TWA3_9ACTN</name>
<dbReference type="AlphaFoldDB" id="A0A5D0TWA3"/>
<dbReference type="CDD" id="cd11533">
    <property type="entry name" value="NTP-PPase_Af0060_like"/>
    <property type="match status" value="1"/>
</dbReference>
<dbReference type="Proteomes" id="UP000322634">
    <property type="component" value="Unassembled WGS sequence"/>
</dbReference>
<comment type="caution">
    <text evidence="1">The sequence shown here is derived from an EMBL/GenBank/DDBJ whole genome shotgun (WGS) entry which is preliminary data.</text>
</comment>
<dbReference type="Gene3D" id="1.10.287.1080">
    <property type="entry name" value="MazG-like"/>
    <property type="match status" value="1"/>
</dbReference>